<dbReference type="SFLD" id="SFLDS00019">
    <property type="entry name" value="Glutathione_Transferase_(cytos"/>
    <property type="match status" value="1"/>
</dbReference>
<dbReference type="Gene3D" id="3.40.30.10">
    <property type="entry name" value="Glutaredoxin"/>
    <property type="match status" value="1"/>
</dbReference>
<evidence type="ECO:0000313" key="6">
    <source>
        <dbReference type="EMBL" id="OAE23853.1"/>
    </source>
</evidence>
<organism evidence="6 7">
    <name type="scientific">Marchantia polymorpha subsp. ruderalis</name>
    <dbReference type="NCBI Taxonomy" id="1480154"/>
    <lineage>
        <taxon>Eukaryota</taxon>
        <taxon>Viridiplantae</taxon>
        <taxon>Streptophyta</taxon>
        <taxon>Embryophyta</taxon>
        <taxon>Marchantiophyta</taxon>
        <taxon>Marchantiopsida</taxon>
        <taxon>Marchantiidae</taxon>
        <taxon>Marchantiales</taxon>
        <taxon>Marchantiaceae</taxon>
        <taxon>Marchantia</taxon>
    </lineage>
</organism>
<dbReference type="AlphaFoldDB" id="A0A176VTV8"/>
<dbReference type="CDD" id="cd03190">
    <property type="entry name" value="GST_C_Omega_like"/>
    <property type="match status" value="1"/>
</dbReference>
<evidence type="ECO:0000259" key="4">
    <source>
        <dbReference type="PROSITE" id="PS50405"/>
    </source>
</evidence>
<dbReference type="SUPFAM" id="SSF47616">
    <property type="entry name" value="GST C-terminal domain-like"/>
    <property type="match status" value="1"/>
</dbReference>
<dbReference type="InterPro" id="IPR004045">
    <property type="entry name" value="Glutathione_S-Trfase_N"/>
</dbReference>
<name>A0A176VTV8_MARPO</name>
<evidence type="ECO:0000256" key="1">
    <source>
        <dbReference type="PIRSR" id="PIRSR015753-1"/>
    </source>
</evidence>
<dbReference type="InterPro" id="IPR010987">
    <property type="entry name" value="Glutathione-S-Trfase_C-like"/>
</dbReference>
<evidence type="ECO:0000256" key="2">
    <source>
        <dbReference type="PIRSR" id="PIRSR015753-2"/>
    </source>
</evidence>
<dbReference type="InterPro" id="IPR040079">
    <property type="entry name" value="Glutathione_S-Trfase"/>
</dbReference>
<accession>A0A176VTV8</accession>
<protein>
    <recommendedName>
        <fullName evidence="4">GST C-terminal domain-containing protein</fullName>
    </recommendedName>
</protein>
<reference evidence="8" key="3">
    <citation type="journal article" date="2020" name="Curr. Biol.">
        <title>Chromatin organization in early land plants reveals an ancestral association between H3K27me3, transposons, and constitutive heterochromatin.</title>
        <authorList>
            <person name="Montgomery S.A."/>
            <person name="Tanizawa Y."/>
            <person name="Galik B."/>
            <person name="Wang N."/>
            <person name="Ito T."/>
            <person name="Mochizuki T."/>
            <person name="Akimcheva S."/>
            <person name="Bowman J.L."/>
            <person name="Cognat V."/>
            <person name="Marechal-Drouard L."/>
            <person name="Ekker H."/>
            <person name="Hong S.F."/>
            <person name="Kohchi T."/>
            <person name="Lin S.S."/>
            <person name="Liu L.D."/>
            <person name="Nakamura Y."/>
            <person name="Valeeva L.R."/>
            <person name="Shakirov E.V."/>
            <person name="Shippen D.E."/>
            <person name="Wei W.L."/>
            <person name="Yagura M."/>
            <person name="Yamaoka S."/>
            <person name="Yamato K.T."/>
            <person name="Liu C."/>
            <person name="Berger F."/>
        </authorList>
    </citation>
    <scope>NUCLEOTIDE SEQUENCE [LARGE SCALE GENOMIC DNA]</scope>
    <source>
        <strain evidence="8">Tak-1</strain>
    </source>
</reference>
<dbReference type="SUPFAM" id="SSF52833">
    <property type="entry name" value="Thioredoxin-like"/>
    <property type="match status" value="1"/>
</dbReference>
<keyword evidence="7" id="KW-1185">Reference proteome</keyword>
<dbReference type="Gene3D" id="1.20.1050.10">
    <property type="match status" value="1"/>
</dbReference>
<dbReference type="PANTHER" id="PTHR32419:SF6">
    <property type="entry name" value="GLUTATHIONE S-TRANSFERASE OMEGA-LIKE 1-RELATED"/>
    <property type="match status" value="1"/>
</dbReference>
<dbReference type="Pfam" id="PF13410">
    <property type="entry name" value="GST_C_2"/>
    <property type="match status" value="1"/>
</dbReference>
<evidence type="ECO:0000256" key="3">
    <source>
        <dbReference type="PIRSR" id="PIRSR015753-3"/>
    </source>
</evidence>
<dbReference type="PIRSF" id="PIRSF015753">
    <property type="entry name" value="GST"/>
    <property type="match status" value="1"/>
</dbReference>
<dbReference type="PROSITE" id="PS50405">
    <property type="entry name" value="GST_CTER"/>
    <property type="match status" value="1"/>
</dbReference>
<dbReference type="InterPro" id="IPR036249">
    <property type="entry name" value="Thioredoxin-like_sf"/>
</dbReference>
<dbReference type="EMBL" id="AP019871">
    <property type="protein sequence ID" value="BBN14407.1"/>
    <property type="molecule type" value="Genomic_DNA"/>
</dbReference>
<sequence length="381" mass="43747">MVGAAITRVGAIVRLGQEQWQREQQQPLLKSFGVHIWRSSRTLHKFGLSSRSMAKSAIAEVENGEFKRSPSSYRSFISRSADAEFPPEAGRYHLYISYACPWASRCYMFLKLKGLDHAIGLTATKSMWVKTKEDPTDEHYGWGFPADDEEEPGAKPDPLNGAKFVRDLYDIADPTFSGKYTVPILWDKKKKTIVNNESSEITKMLNDEFNDIAKHPEVTLFPEHLKSKIDEVNSWTYNSINNGVYRCGFATQQGPYDKAANELFEALDKCEDILSKQRYIAGNEFTEADVRLFVTLIRFDEVYVVHFKTNRKCIREYPNLFNYTKDVYQIPGVAETVVMPHIKGHYYRSHPTINKYKIISVGPNIDYSAPHDRDRFHISSL</sequence>
<reference evidence="5" key="2">
    <citation type="journal article" date="2019" name="Curr. Biol.">
        <title>Chromatin organization in early land plants reveals an ancestral association between H3K27me3, transposons, and constitutive heterochromatin.</title>
        <authorList>
            <person name="Montgomery S.A."/>
            <person name="Tanizawa Y."/>
            <person name="Galik B."/>
            <person name="Wang N."/>
            <person name="Ito T."/>
            <person name="Mochizuki T."/>
            <person name="Akimcheva S."/>
            <person name="Bowman J."/>
            <person name="Cognat V."/>
            <person name="Drouard L."/>
            <person name="Ekker H."/>
            <person name="Houng S."/>
            <person name="Kohchi T."/>
            <person name="Lin S."/>
            <person name="Liu L.D."/>
            <person name="Nakamura Y."/>
            <person name="Valeeva L.R."/>
            <person name="Shakirov E.V."/>
            <person name="Shippen D.E."/>
            <person name="Wei W."/>
            <person name="Yagura M."/>
            <person name="Yamaoka S."/>
            <person name="Yamato K.T."/>
            <person name="Liu C."/>
            <person name="Berger F."/>
        </authorList>
    </citation>
    <scope>NUCLEOTIDE SEQUENCE [LARGE SCALE GENOMIC DNA]</scope>
    <source>
        <strain evidence="5">Tak-1</strain>
    </source>
</reference>
<dbReference type="SFLD" id="SFLDG01206">
    <property type="entry name" value="Xi.1"/>
    <property type="match status" value="1"/>
</dbReference>
<evidence type="ECO:0000313" key="5">
    <source>
        <dbReference type="EMBL" id="BBN14407.1"/>
    </source>
</evidence>
<dbReference type="FunFam" id="3.40.30.10:FF:000198">
    <property type="entry name" value="Glutathione S-transferase family protein"/>
    <property type="match status" value="1"/>
</dbReference>
<evidence type="ECO:0000313" key="8">
    <source>
        <dbReference type="Proteomes" id="UP001162541"/>
    </source>
</evidence>
<dbReference type="FunFam" id="1.20.1050.10:FF:000037">
    <property type="entry name" value="Glutathione S-transferase family protein"/>
    <property type="match status" value="1"/>
</dbReference>
<feature type="active site" description="Proton donor/acceptor" evidence="1">
    <location>
        <position position="245"/>
    </location>
</feature>
<proteinExistence type="predicted"/>
<dbReference type="InterPro" id="IPR016639">
    <property type="entry name" value="GST_Omega/GSH"/>
</dbReference>
<feature type="site" description="Lowers pKa of active site Cys" evidence="3">
    <location>
        <position position="346"/>
    </location>
</feature>
<dbReference type="InterPro" id="IPR047047">
    <property type="entry name" value="GST_Omega-like_C"/>
</dbReference>
<feature type="active site" description="Nucleophile" evidence="1">
    <location>
        <position position="100"/>
    </location>
</feature>
<feature type="binding site" evidence="2">
    <location>
        <begin position="179"/>
        <end position="182"/>
    </location>
    <ligand>
        <name>glutathione</name>
        <dbReference type="ChEBI" id="CHEBI:57925"/>
    </ligand>
</feature>
<feature type="binding site" evidence="2">
    <location>
        <position position="142"/>
    </location>
    <ligand>
        <name>glutathione</name>
        <dbReference type="ChEBI" id="CHEBI:57925"/>
    </ligand>
</feature>
<dbReference type="Proteomes" id="UP000077202">
    <property type="component" value="Unassembled WGS sequence"/>
</dbReference>
<dbReference type="PANTHER" id="PTHR32419">
    <property type="entry name" value="GLUTATHIONYL-HYDROQUINONE REDUCTASE"/>
    <property type="match status" value="1"/>
</dbReference>
<dbReference type="Pfam" id="PF13409">
    <property type="entry name" value="GST_N_2"/>
    <property type="match status" value="1"/>
</dbReference>
<dbReference type="Proteomes" id="UP001162541">
    <property type="component" value="Chromosome 6"/>
</dbReference>
<feature type="domain" description="GST C-terminal" evidence="4">
    <location>
        <begin position="222"/>
        <end position="346"/>
    </location>
</feature>
<dbReference type="GO" id="GO:0005737">
    <property type="term" value="C:cytoplasm"/>
    <property type="evidence" value="ECO:0007669"/>
    <property type="project" value="TreeGrafter"/>
</dbReference>
<feature type="binding site" evidence="2">
    <location>
        <begin position="197"/>
        <end position="198"/>
    </location>
    <ligand>
        <name>glutathione</name>
        <dbReference type="ChEBI" id="CHEBI:57925"/>
    </ligand>
</feature>
<dbReference type="InterPro" id="IPR036282">
    <property type="entry name" value="Glutathione-S-Trfase_C_sf"/>
</dbReference>
<evidence type="ECO:0000313" key="7">
    <source>
        <dbReference type="Proteomes" id="UP000077202"/>
    </source>
</evidence>
<dbReference type="SFLD" id="SFLDG01148">
    <property type="entry name" value="Xi_(cytGST)"/>
    <property type="match status" value="1"/>
</dbReference>
<dbReference type="GO" id="GO:0004364">
    <property type="term" value="F:glutathione transferase activity"/>
    <property type="evidence" value="ECO:0007669"/>
    <property type="project" value="InterPro"/>
</dbReference>
<reference evidence="6 7" key="1">
    <citation type="submission" date="2016-03" db="EMBL/GenBank/DDBJ databases">
        <title>Mechanisms controlling the formation of the plant cell surface in tip-growing cells are functionally conserved among land plants.</title>
        <authorList>
            <person name="Honkanen S."/>
            <person name="Jones V.A."/>
            <person name="Morieri G."/>
            <person name="Champion C."/>
            <person name="Hetherington A.J."/>
            <person name="Kelly S."/>
            <person name="Saint-Marcoux D."/>
            <person name="Proust H."/>
            <person name="Prescott H."/>
            <person name="Dolan L."/>
        </authorList>
    </citation>
    <scope>NUCLEOTIDE SEQUENCE [LARGE SCALE GENOMIC DNA]</scope>
    <source>
        <strain evidence="7">cv. Tak-1 and cv. Tak-2</strain>
        <tissue evidence="6">Whole gametophyte</tissue>
    </source>
</reference>
<feature type="site" description="Lowers pKa of active site Cys" evidence="3">
    <location>
        <position position="303"/>
    </location>
</feature>
<dbReference type="EMBL" id="LVLJ01002763">
    <property type="protein sequence ID" value="OAE23853.1"/>
    <property type="molecule type" value="Genomic_DNA"/>
</dbReference>
<gene>
    <name evidence="6" type="ORF">AXG93_369s1470</name>
    <name evidence="5" type="ORF">Mp_6g11410</name>
</gene>